<evidence type="ECO:0000313" key="2">
    <source>
        <dbReference type="EMBL" id="GHJ30050.1"/>
    </source>
</evidence>
<organism evidence="2 3">
    <name type="scientific">Streptomyces hygroscopicus</name>
    <dbReference type="NCBI Taxonomy" id="1912"/>
    <lineage>
        <taxon>Bacteria</taxon>
        <taxon>Bacillati</taxon>
        <taxon>Actinomycetota</taxon>
        <taxon>Actinomycetes</taxon>
        <taxon>Kitasatosporales</taxon>
        <taxon>Streptomycetaceae</taxon>
        <taxon>Streptomyces</taxon>
        <taxon>Streptomyces violaceusniger group</taxon>
    </lineage>
</organism>
<gene>
    <name evidence="2" type="ORF">TPA0910_44830</name>
</gene>
<dbReference type="EMBL" id="BNEK01000005">
    <property type="protein sequence ID" value="GHJ30050.1"/>
    <property type="molecule type" value="Genomic_DNA"/>
</dbReference>
<protein>
    <submittedName>
        <fullName evidence="2">Uncharacterized protein</fullName>
    </submittedName>
</protein>
<comment type="caution">
    <text evidence="2">The sequence shown here is derived from an EMBL/GenBank/DDBJ whole genome shotgun (WGS) entry which is preliminary data.</text>
</comment>
<dbReference type="Proteomes" id="UP001054854">
    <property type="component" value="Unassembled WGS sequence"/>
</dbReference>
<reference evidence="2" key="1">
    <citation type="submission" date="2024-05" db="EMBL/GenBank/DDBJ databases">
        <title>Whole genome shotgun sequence of Streptomyces hygroscopicus NBRC 113678.</title>
        <authorList>
            <person name="Komaki H."/>
            <person name="Tamura T."/>
        </authorList>
    </citation>
    <scope>NUCLEOTIDE SEQUENCE</scope>
    <source>
        <strain evidence="2">N11-34</strain>
    </source>
</reference>
<feature type="region of interest" description="Disordered" evidence="1">
    <location>
        <begin position="17"/>
        <end position="40"/>
    </location>
</feature>
<proteinExistence type="predicted"/>
<accession>A0ABQ3U388</accession>
<name>A0ABQ3U388_STRHY</name>
<sequence>MLCVRARRAHSAYLAGGAAPGGAATPGPARPGAGAAAGPGSRAYPGLPVETVSSMVSVLGLYGS</sequence>
<keyword evidence="3" id="KW-1185">Reference proteome</keyword>
<evidence type="ECO:0000313" key="3">
    <source>
        <dbReference type="Proteomes" id="UP001054854"/>
    </source>
</evidence>
<evidence type="ECO:0000256" key="1">
    <source>
        <dbReference type="SAM" id="MobiDB-lite"/>
    </source>
</evidence>